<protein>
    <recommendedName>
        <fullName evidence="5">Putative pre-16S rRNA nuclease</fullName>
        <ecNumber evidence="5">3.1.-.-</ecNumber>
    </recommendedName>
</protein>
<accession>A0A0Q9YZJ9</accession>
<dbReference type="PANTHER" id="PTHR33317">
    <property type="entry name" value="POLYNUCLEOTIDYL TRANSFERASE, RIBONUCLEASE H-LIKE SUPERFAMILY PROTEIN"/>
    <property type="match status" value="1"/>
</dbReference>
<comment type="caution">
    <text evidence="7">The sequence shown here is derived from an EMBL/GenBank/DDBJ whole genome shotgun (WGS) entry which is preliminary data.</text>
</comment>
<keyword evidence="1 5" id="KW-0963">Cytoplasm</keyword>
<evidence type="ECO:0000256" key="5">
    <source>
        <dbReference type="HAMAP-Rule" id="MF_00651"/>
    </source>
</evidence>
<organism evidence="7">
    <name type="scientific">Candidatus Berkiella aquae</name>
    <dbReference type="NCBI Taxonomy" id="295108"/>
    <lineage>
        <taxon>Bacteria</taxon>
        <taxon>Pseudomonadati</taxon>
        <taxon>Pseudomonadota</taxon>
        <taxon>Gammaproteobacteria</taxon>
        <taxon>Candidatus Berkiellales</taxon>
        <taxon>Candidatus Berkiellaceae</taxon>
        <taxon>Candidatus Berkiella</taxon>
    </lineage>
</organism>
<evidence type="ECO:0000313" key="7">
    <source>
        <dbReference type="EMBL" id="KRG22199.1"/>
    </source>
</evidence>
<name>A0A0Q9YZJ9_9GAMM</name>
<sequence>MKLVMPETFLAFDFGTKYIGIAVGQAITQTATPLITLKARQGIPQWDQVQKIITEWEPHGLVVGLALQPDGSDSATSLKARQFGDSLRKRFKLPVHFVEERLTSVAASHILKQQHHYSKDTDSDAMAAAIILESFLNRTKEFSLHATPQSTV</sequence>
<evidence type="ECO:0000256" key="4">
    <source>
        <dbReference type="ARBA" id="ARBA00022801"/>
    </source>
</evidence>
<proteinExistence type="inferred from homology"/>
<dbReference type="HAMAP" id="MF_00651">
    <property type="entry name" value="Nuclease_YqgF"/>
    <property type="match status" value="1"/>
</dbReference>
<dbReference type="InterPro" id="IPR006641">
    <property type="entry name" value="YqgF/RNaseH-like_dom"/>
</dbReference>
<keyword evidence="4 5" id="KW-0378">Hydrolase</keyword>
<comment type="subcellular location">
    <subcellularLocation>
        <location evidence="5">Cytoplasm</location>
    </subcellularLocation>
</comment>
<dbReference type="SUPFAM" id="SSF53098">
    <property type="entry name" value="Ribonuclease H-like"/>
    <property type="match status" value="1"/>
</dbReference>
<dbReference type="InterPro" id="IPR012337">
    <property type="entry name" value="RNaseH-like_sf"/>
</dbReference>
<feature type="domain" description="YqgF/RNase H-like" evidence="6">
    <location>
        <begin position="7"/>
        <end position="107"/>
    </location>
</feature>
<dbReference type="EC" id="3.1.-.-" evidence="5"/>
<dbReference type="AlphaFoldDB" id="A0A0Q9YZJ9"/>
<dbReference type="GO" id="GO:0005829">
    <property type="term" value="C:cytosol"/>
    <property type="evidence" value="ECO:0007669"/>
    <property type="project" value="TreeGrafter"/>
</dbReference>
<dbReference type="Gene3D" id="3.30.420.140">
    <property type="entry name" value="YqgF/RNase H-like domain"/>
    <property type="match status" value="1"/>
</dbReference>
<dbReference type="EMBL" id="LKAJ01000002">
    <property type="protein sequence ID" value="KRG22199.1"/>
    <property type="molecule type" value="Genomic_DNA"/>
</dbReference>
<comment type="similarity">
    <text evidence="5">Belongs to the YqgF HJR family.</text>
</comment>
<dbReference type="STRING" id="295108.HT99x_00618"/>
<keyword evidence="2 5" id="KW-0690">Ribosome biogenesis</keyword>
<dbReference type="CDD" id="cd16964">
    <property type="entry name" value="YqgF"/>
    <property type="match status" value="1"/>
</dbReference>
<dbReference type="GO" id="GO:0016788">
    <property type="term" value="F:hydrolase activity, acting on ester bonds"/>
    <property type="evidence" value="ECO:0007669"/>
    <property type="project" value="UniProtKB-UniRule"/>
</dbReference>
<comment type="function">
    <text evidence="5">Could be a nuclease involved in processing of the 5'-end of pre-16S rRNA.</text>
</comment>
<dbReference type="InterPro" id="IPR005227">
    <property type="entry name" value="YqgF"/>
</dbReference>
<dbReference type="GO" id="GO:0004518">
    <property type="term" value="F:nuclease activity"/>
    <property type="evidence" value="ECO:0007669"/>
    <property type="project" value="UniProtKB-KW"/>
</dbReference>
<dbReference type="PANTHER" id="PTHR33317:SF4">
    <property type="entry name" value="POLYNUCLEOTIDYL TRANSFERASE, RIBONUCLEASE H-LIKE SUPERFAMILY PROTEIN"/>
    <property type="match status" value="1"/>
</dbReference>
<keyword evidence="3 5" id="KW-0540">Nuclease</keyword>
<gene>
    <name evidence="7" type="primary">yqgF</name>
    <name evidence="7" type="ORF">HT99x_00618</name>
</gene>
<dbReference type="NCBIfam" id="TIGR00250">
    <property type="entry name" value="RNAse_H_YqgF"/>
    <property type="match status" value="1"/>
</dbReference>
<dbReference type="InterPro" id="IPR037027">
    <property type="entry name" value="YqgF/RNaseH-like_dom_sf"/>
</dbReference>
<evidence type="ECO:0000256" key="1">
    <source>
        <dbReference type="ARBA" id="ARBA00022490"/>
    </source>
</evidence>
<dbReference type="GO" id="GO:0000967">
    <property type="term" value="P:rRNA 5'-end processing"/>
    <property type="evidence" value="ECO:0007669"/>
    <property type="project" value="UniProtKB-UniRule"/>
</dbReference>
<dbReference type="SMART" id="SM00732">
    <property type="entry name" value="YqgFc"/>
    <property type="match status" value="1"/>
</dbReference>
<evidence type="ECO:0000256" key="3">
    <source>
        <dbReference type="ARBA" id="ARBA00022722"/>
    </source>
</evidence>
<dbReference type="Pfam" id="PF03652">
    <property type="entry name" value="RuvX"/>
    <property type="match status" value="1"/>
</dbReference>
<reference evidence="7" key="1">
    <citation type="submission" date="2015-09" db="EMBL/GenBank/DDBJ databases">
        <title>Draft Genome Sequences of Two Novel Amoeba-resistant Intranuclear Bacteria, Candidatus Berkiella cookevillensis and Candidatus Berkiella aquae.</title>
        <authorList>
            <person name="Mehari Y.T."/>
            <person name="Arivett B.A."/>
            <person name="Farone A.L."/>
            <person name="Gunderson J.H."/>
            <person name="Farone M.B."/>
        </authorList>
    </citation>
    <scope>NUCLEOTIDE SEQUENCE [LARGE SCALE GENOMIC DNA]</scope>
    <source>
        <strain evidence="7">HT99</strain>
    </source>
</reference>
<evidence type="ECO:0000259" key="6">
    <source>
        <dbReference type="SMART" id="SM00732"/>
    </source>
</evidence>
<evidence type="ECO:0000256" key="2">
    <source>
        <dbReference type="ARBA" id="ARBA00022517"/>
    </source>
</evidence>